<comment type="caution">
    <text evidence="3">The sequence shown here is derived from an EMBL/GenBank/DDBJ whole genome shotgun (WGS) entry which is preliminary data.</text>
</comment>
<dbReference type="OrthoDB" id="9779858at2"/>
<evidence type="ECO:0000256" key="2">
    <source>
        <dbReference type="ARBA" id="ARBA00023134"/>
    </source>
</evidence>
<dbReference type="InterPro" id="IPR052705">
    <property type="entry name" value="Gliding_Motility_GTPase"/>
</dbReference>
<organism evidence="3 4">
    <name type="scientific">Thermodesulfatator autotrophicus</name>
    <dbReference type="NCBI Taxonomy" id="1795632"/>
    <lineage>
        <taxon>Bacteria</taxon>
        <taxon>Pseudomonadati</taxon>
        <taxon>Thermodesulfobacteriota</taxon>
        <taxon>Thermodesulfobacteria</taxon>
        <taxon>Thermodesulfobacteriales</taxon>
        <taxon>Thermodesulfatatoraceae</taxon>
        <taxon>Thermodesulfatator</taxon>
    </lineage>
</organism>
<dbReference type="Proteomes" id="UP000076964">
    <property type="component" value="Unassembled WGS sequence"/>
</dbReference>
<keyword evidence="2" id="KW-0342">GTP-binding</keyword>
<proteinExistence type="predicted"/>
<dbReference type="GO" id="GO:0005525">
    <property type="term" value="F:GTP binding"/>
    <property type="evidence" value="ECO:0007669"/>
    <property type="project" value="UniProtKB-KW"/>
</dbReference>
<keyword evidence="4" id="KW-1185">Reference proteome</keyword>
<dbReference type="AlphaFoldDB" id="A0A177E6P4"/>
<accession>A0A177E6P4</accession>
<name>A0A177E6P4_9BACT</name>
<evidence type="ECO:0000313" key="3">
    <source>
        <dbReference type="EMBL" id="OAG27565.1"/>
    </source>
</evidence>
<dbReference type="STRING" id="1795632.TH606_06260"/>
<dbReference type="CDD" id="cd00882">
    <property type="entry name" value="Ras_like_GTPase"/>
    <property type="match status" value="1"/>
</dbReference>
<dbReference type="PRINTS" id="PR00449">
    <property type="entry name" value="RASTRNSFRMNG"/>
</dbReference>
<sequence>MALIDLHKREIHCKIVYYGPGRCGKTTNLFYIYNAVAEKYRGKLLTIETKGDRTLFFDLLPINLGKIHGLDIRIQLYTVPGQAHYRATRKLVLKGVDGIVFVADSLRKRREKNIESLLDLRNNLKEYGLTLEEIPLVFQYNKRDLVSVNIPLLTIEELENDLNKELKAPYFEAAAVKGVGVFETLREISKRTVKYVANKYIFAKKTAKAQGGIL</sequence>
<evidence type="ECO:0000256" key="1">
    <source>
        <dbReference type="ARBA" id="ARBA00022741"/>
    </source>
</evidence>
<dbReference type="RefSeq" id="WP_068542072.1">
    <property type="nucleotide sequence ID" value="NZ_LSFI01000026.1"/>
</dbReference>
<dbReference type="SUPFAM" id="SSF52540">
    <property type="entry name" value="P-loop containing nucleoside triphosphate hydrolases"/>
    <property type="match status" value="1"/>
</dbReference>
<evidence type="ECO:0000313" key="4">
    <source>
        <dbReference type="Proteomes" id="UP000076964"/>
    </source>
</evidence>
<dbReference type="GO" id="GO:0003924">
    <property type="term" value="F:GTPase activity"/>
    <property type="evidence" value="ECO:0007669"/>
    <property type="project" value="InterPro"/>
</dbReference>
<keyword evidence="1" id="KW-0547">Nucleotide-binding</keyword>
<dbReference type="PANTHER" id="PTHR42708:SF1">
    <property type="entry name" value="GLIDING MOTILITY PROTEIN MGLA"/>
    <property type="match status" value="1"/>
</dbReference>
<dbReference type="InterPro" id="IPR027417">
    <property type="entry name" value="P-loop_NTPase"/>
</dbReference>
<dbReference type="Pfam" id="PF00025">
    <property type="entry name" value="Arf"/>
    <property type="match status" value="1"/>
</dbReference>
<dbReference type="InterPro" id="IPR006689">
    <property type="entry name" value="Small_GTPase_ARF/SAR"/>
</dbReference>
<protein>
    <submittedName>
        <fullName evidence="3">Gliding motility protein</fullName>
    </submittedName>
</protein>
<gene>
    <name evidence="3" type="ORF">TH606_06260</name>
</gene>
<reference evidence="3 4" key="1">
    <citation type="submission" date="2016-02" db="EMBL/GenBank/DDBJ databases">
        <title>Draft genome sequence of Thermodesulfatator sp. S606.</title>
        <authorList>
            <person name="Lai Q."/>
            <person name="Cao J."/>
            <person name="Dupont S."/>
            <person name="Shao Z."/>
            <person name="Jebbar M."/>
            <person name="Alain K."/>
        </authorList>
    </citation>
    <scope>NUCLEOTIDE SEQUENCE [LARGE SCALE GENOMIC DNA]</scope>
    <source>
        <strain evidence="3 4">S606</strain>
    </source>
</reference>
<dbReference type="EMBL" id="LSFI01000026">
    <property type="protein sequence ID" value="OAG27565.1"/>
    <property type="molecule type" value="Genomic_DNA"/>
</dbReference>
<dbReference type="PANTHER" id="PTHR42708">
    <property type="entry name" value="ATP/GTP-BINDING PROTEIN-RELATED"/>
    <property type="match status" value="1"/>
</dbReference>
<dbReference type="Gene3D" id="3.40.50.300">
    <property type="entry name" value="P-loop containing nucleotide triphosphate hydrolases"/>
    <property type="match status" value="1"/>
</dbReference>